<gene>
    <name evidence="9" type="ORF">SPHA_63677</name>
</gene>
<keyword evidence="5" id="KW-0812">Transmembrane</keyword>
<dbReference type="PROSITE" id="PS00079">
    <property type="entry name" value="MULTICOPPER_OXIDASE1"/>
    <property type="match status" value="1"/>
</dbReference>
<evidence type="ECO:0000313" key="9">
    <source>
        <dbReference type="EMBL" id="CAE1312426.1"/>
    </source>
</evidence>
<organism evidence="9 10">
    <name type="scientific">Acanthosepion pharaonis</name>
    <name type="common">Pharaoh cuttlefish</name>
    <name type="synonym">Sepia pharaonis</name>
    <dbReference type="NCBI Taxonomy" id="158019"/>
    <lineage>
        <taxon>Eukaryota</taxon>
        <taxon>Metazoa</taxon>
        <taxon>Spiralia</taxon>
        <taxon>Lophotrochozoa</taxon>
        <taxon>Mollusca</taxon>
        <taxon>Cephalopoda</taxon>
        <taxon>Coleoidea</taxon>
        <taxon>Decapodiformes</taxon>
        <taxon>Sepiida</taxon>
        <taxon>Sepiina</taxon>
        <taxon>Sepiidae</taxon>
        <taxon>Acanthosepion</taxon>
    </lineage>
</organism>
<dbReference type="PROSITE" id="PS00080">
    <property type="entry name" value="MULTICOPPER_OXIDASE2"/>
    <property type="match status" value="1"/>
</dbReference>
<dbReference type="GO" id="GO:0006826">
    <property type="term" value="P:iron ion transport"/>
    <property type="evidence" value="ECO:0007669"/>
    <property type="project" value="TreeGrafter"/>
</dbReference>
<evidence type="ECO:0000256" key="5">
    <source>
        <dbReference type="SAM" id="Phobius"/>
    </source>
</evidence>
<sequence length="677" mass="75520">MVKGKQLLKAVNGKLYPVETVNTSTATPVPEDEVITMDGYPESRLVVAINGTIPGPAIEAYIGQTVIVHVENQLYSSGVTIHWHGLHQRGTPFMDGVPYVTQCPIGPSQSFAYKFNLTQTGTYWYHSHIGTQRTMGLYGAFIIRERKTMTTPEHIMVISDYNHHWESDVAYLKMVHGMYVNQKQIGNTGSLDGSLFSLFNFHSGLVNGRGRFYSQPSIHNEAPLAKFNVEPGRNYRFRVIAAGALYPFEISVDGHKLQIVASDGCEVEPYVADIFVINPGERFDFIISANQTTRNYWIRGITTEVKKNHTFEAILHYEGAPDEEPNSSPKNCTQDDPCEVLNCAFSFYPIEQHRKCILLSEMNSAFDYEVPRVVPGKWKEYFLNFAFPGEPGNTPGSVNGRKYAEPSVNPLYQPNEVDTLCDKKDCGVDKICFCTYSVNVKKDDTVQMVFLNMGGGKGYHHPIHMHGHSYAVVKMGYPVFNETTGETIADTSDVDCRGDPKKNYCNDAAWTNSNWGGDNIPGIKLKNAPLKDTIIVPSGGYAVIRFKADNPGLWFMHCHIEIHSMDGMAMILNESLPDVAKAPNHLPVCRSFTPEAISRIPAVAEAERTSDNTTPFINTKAESEEDRQVEKMAFGILIAVICILSLIIIVLIVVLTRRSHQRNIHTINGSTNLSFTN</sequence>
<dbReference type="AlphaFoldDB" id="A0A812DWV0"/>
<dbReference type="Pfam" id="PF07732">
    <property type="entry name" value="Cu-oxidase_3"/>
    <property type="match status" value="1"/>
</dbReference>
<feature type="domain" description="Plastocyanin-like" evidence="6">
    <location>
        <begin position="202"/>
        <end position="320"/>
    </location>
</feature>
<evidence type="ECO:0000259" key="8">
    <source>
        <dbReference type="Pfam" id="PF07732"/>
    </source>
</evidence>
<dbReference type="Gene3D" id="2.60.40.420">
    <property type="entry name" value="Cupredoxins - blue copper proteins"/>
    <property type="match status" value="3"/>
</dbReference>
<dbReference type="FunFam" id="2.60.40.420:FF:000045">
    <property type="entry name" value="Laccase 2"/>
    <property type="match status" value="1"/>
</dbReference>
<comment type="caution">
    <text evidence="9">The sequence shown here is derived from an EMBL/GenBank/DDBJ whole genome shotgun (WGS) entry which is preliminary data.</text>
</comment>
<comment type="similarity">
    <text evidence="1">Belongs to the multicopper oxidase family.</text>
</comment>
<dbReference type="CDD" id="cd13884">
    <property type="entry name" value="CuRO_2_tcLCC_insect_like"/>
    <property type="match status" value="1"/>
</dbReference>
<dbReference type="InterPro" id="IPR011706">
    <property type="entry name" value="Cu-oxidase_C"/>
</dbReference>
<name>A0A812DWV0_ACAPH</name>
<evidence type="ECO:0000256" key="2">
    <source>
        <dbReference type="ARBA" id="ARBA00022723"/>
    </source>
</evidence>
<dbReference type="Pfam" id="PF00394">
    <property type="entry name" value="Cu-oxidase"/>
    <property type="match status" value="1"/>
</dbReference>
<dbReference type="GO" id="GO:0016491">
    <property type="term" value="F:oxidoreductase activity"/>
    <property type="evidence" value="ECO:0007669"/>
    <property type="project" value="UniProtKB-KW"/>
</dbReference>
<dbReference type="OrthoDB" id="2121828at2759"/>
<feature type="transmembrane region" description="Helical" evidence="5">
    <location>
        <begin position="632"/>
        <end position="655"/>
    </location>
</feature>
<evidence type="ECO:0000256" key="3">
    <source>
        <dbReference type="ARBA" id="ARBA00023002"/>
    </source>
</evidence>
<keyword evidence="10" id="KW-1185">Reference proteome</keyword>
<feature type="domain" description="Plastocyanin-like" evidence="8">
    <location>
        <begin position="37"/>
        <end position="147"/>
    </location>
</feature>
<dbReference type="GO" id="GO:0005507">
    <property type="term" value="F:copper ion binding"/>
    <property type="evidence" value="ECO:0007669"/>
    <property type="project" value="InterPro"/>
</dbReference>
<dbReference type="InterPro" id="IPR008972">
    <property type="entry name" value="Cupredoxin"/>
</dbReference>
<dbReference type="PANTHER" id="PTHR11709">
    <property type="entry name" value="MULTI-COPPER OXIDASE"/>
    <property type="match status" value="1"/>
</dbReference>
<dbReference type="SUPFAM" id="SSF49503">
    <property type="entry name" value="Cupredoxins"/>
    <property type="match status" value="3"/>
</dbReference>
<evidence type="ECO:0000259" key="6">
    <source>
        <dbReference type="Pfam" id="PF00394"/>
    </source>
</evidence>
<evidence type="ECO:0000256" key="1">
    <source>
        <dbReference type="ARBA" id="ARBA00010609"/>
    </source>
</evidence>
<keyword evidence="4" id="KW-0186">Copper</keyword>
<evidence type="ECO:0008006" key="11">
    <source>
        <dbReference type="Google" id="ProtNLM"/>
    </source>
</evidence>
<feature type="domain" description="Plastocyanin-like" evidence="7">
    <location>
        <begin position="430"/>
        <end position="574"/>
    </location>
</feature>
<evidence type="ECO:0000259" key="7">
    <source>
        <dbReference type="Pfam" id="PF07731"/>
    </source>
</evidence>
<keyword evidence="5" id="KW-0472">Membrane</keyword>
<dbReference type="CDD" id="cd13905">
    <property type="entry name" value="CuRO_3_tcLLC2_insect_like"/>
    <property type="match status" value="1"/>
</dbReference>
<evidence type="ECO:0000256" key="4">
    <source>
        <dbReference type="ARBA" id="ARBA00023008"/>
    </source>
</evidence>
<dbReference type="InterPro" id="IPR001117">
    <property type="entry name" value="Cu-oxidase_2nd"/>
</dbReference>
<dbReference type="InterPro" id="IPR045087">
    <property type="entry name" value="Cu-oxidase_fam"/>
</dbReference>
<dbReference type="CDD" id="cd13858">
    <property type="entry name" value="CuRO_1_tcLCC2_insect_like"/>
    <property type="match status" value="1"/>
</dbReference>
<dbReference type="Pfam" id="PF07731">
    <property type="entry name" value="Cu-oxidase_2"/>
    <property type="match status" value="1"/>
</dbReference>
<dbReference type="EMBL" id="CAHIKZ030004570">
    <property type="protein sequence ID" value="CAE1312426.1"/>
    <property type="molecule type" value="Genomic_DNA"/>
</dbReference>
<keyword evidence="3" id="KW-0560">Oxidoreductase</keyword>
<keyword evidence="2" id="KW-0479">Metal-binding</keyword>
<dbReference type="InterPro" id="IPR002355">
    <property type="entry name" value="Cu_oxidase_Cu_BS"/>
</dbReference>
<keyword evidence="5" id="KW-1133">Transmembrane helix</keyword>
<dbReference type="GO" id="GO:0005886">
    <property type="term" value="C:plasma membrane"/>
    <property type="evidence" value="ECO:0007669"/>
    <property type="project" value="TreeGrafter"/>
</dbReference>
<accession>A0A812DWV0</accession>
<dbReference type="InterPro" id="IPR011707">
    <property type="entry name" value="Cu-oxidase-like_N"/>
</dbReference>
<reference evidence="9" key="1">
    <citation type="submission" date="2021-01" db="EMBL/GenBank/DDBJ databases">
        <authorList>
            <person name="Li R."/>
            <person name="Bekaert M."/>
        </authorList>
    </citation>
    <scope>NUCLEOTIDE SEQUENCE</scope>
    <source>
        <strain evidence="9">Farmed</strain>
    </source>
</reference>
<dbReference type="Proteomes" id="UP000597762">
    <property type="component" value="Unassembled WGS sequence"/>
</dbReference>
<proteinExistence type="inferred from homology"/>
<evidence type="ECO:0000313" key="10">
    <source>
        <dbReference type="Proteomes" id="UP000597762"/>
    </source>
</evidence>
<protein>
    <recommendedName>
        <fullName evidence="11">Laccase</fullName>
    </recommendedName>
</protein>
<dbReference type="PANTHER" id="PTHR11709:SF394">
    <property type="entry name" value="FI03373P-RELATED"/>
    <property type="match status" value="1"/>
</dbReference>
<dbReference type="InterPro" id="IPR033138">
    <property type="entry name" value="Cu_oxidase_CS"/>
</dbReference>